<organism evidence="4 5">
    <name type="scientific">Aquirhabdus parva</name>
    <dbReference type="NCBI Taxonomy" id="2283318"/>
    <lineage>
        <taxon>Bacteria</taxon>
        <taxon>Pseudomonadati</taxon>
        <taxon>Pseudomonadota</taxon>
        <taxon>Gammaproteobacteria</taxon>
        <taxon>Moraxellales</taxon>
        <taxon>Moraxellaceae</taxon>
        <taxon>Aquirhabdus</taxon>
    </lineage>
</organism>
<dbReference type="InterPro" id="IPR041669">
    <property type="entry name" value="TetR_C_15"/>
</dbReference>
<dbReference type="KEGG" id="mbah:HYN46_14840"/>
<keyword evidence="5" id="KW-1185">Reference proteome</keyword>
<dbReference type="PANTHER" id="PTHR30055">
    <property type="entry name" value="HTH-TYPE TRANSCRIPTIONAL REGULATOR RUTR"/>
    <property type="match status" value="1"/>
</dbReference>
<gene>
    <name evidence="4" type="ORF">HYN46_14840</name>
</gene>
<dbReference type="RefSeq" id="WP_114900112.1">
    <property type="nucleotide sequence ID" value="NZ_CP031222.1"/>
</dbReference>
<dbReference type="OrthoDB" id="9816320at2"/>
<dbReference type="SUPFAM" id="SSF46689">
    <property type="entry name" value="Homeodomain-like"/>
    <property type="match status" value="1"/>
</dbReference>
<evidence type="ECO:0000256" key="1">
    <source>
        <dbReference type="ARBA" id="ARBA00023125"/>
    </source>
</evidence>
<sequence length="212" mass="23494">MTLRLQTNPRKIASQKRSRLTVDALIEATALVLRKEGYDRTSTNKIAAVAGVSIGSLYQYFPSKEALVTAVIERHTQALSQIVGSALLKVAEHPIAIGVRELVVAAIEAHRIDPDLHRILAEEVPPTGRHENIDTFVRNAQTLIRSYLEVHRHEIGIRNLDLAAFLMVNTVEALTHSAVLNRPELLTGEMAAEFVDEVTQIVLRYLQSAPPQ</sequence>
<dbReference type="PROSITE" id="PS50977">
    <property type="entry name" value="HTH_TETR_2"/>
    <property type="match status" value="1"/>
</dbReference>
<dbReference type="GO" id="GO:0000976">
    <property type="term" value="F:transcription cis-regulatory region binding"/>
    <property type="evidence" value="ECO:0007669"/>
    <property type="project" value="TreeGrafter"/>
</dbReference>
<dbReference type="AlphaFoldDB" id="A0A345P9P5"/>
<dbReference type="PROSITE" id="PS01081">
    <property type="entry name" value="HTH_TETR_1"/>
    <property type="match status" value="1"/>
</dbReference>
<evidence type="ECO:0000313" key="5">
    <source>
        <dbReference type="Proteomes" id="UP000253940"/>
    </source>
</evidence>
<evidence type="ECO:0000259" key="3">
    <source>
        <dbReference type="PROSITE" id="PS50977"/>
    </source>
</evidence>
<evidence type="ECO:0000256" key="2">
    <source>
        <dbReference type="PROSITE-ProRule" id="PRU00335"/>
    </source>
</evidence>
<reference evidence="4 5" key="1">
    <citation type="submission" date="2018-07" db="EMBL/GenBank/DDBJ databases">
        <title>Genome sequencing of Moraxellaceae gen. HYN0046.</title>
        <authorList>
            <person name="Kim M."/>
            <person name="Yi H."/>
        </authorList>
    </citation>
    <scope>NUCLEOTIDE SEQUENCE [LARGE SCALE GENOMIC DNA]</scope>
    <source>
        <strain evidence="4 5">HYN0046</strain>
    </source>
</reference>
<keyword evidence="1 2" id="KW-0238">DNA-binding</keyword>
<dbReference type="PRINTS" id="PR00455">
    <property type="entry name" value="HTHTETR"/>
</dbReference>
<dbReference type="EMBL" id="CP031222">
    <property type="protein sequence ID" value="AXI04004.1"/>
    <property type="molecule type" value="Genomic_DNA"/>
</dbReference>
<feature type="DNA-binding region" description="H-T-H motif" evidence="2">
    <location>
        <begin position="42"/>
        <end position="61"/>
    </location>
</feature>
<name>A0A345P9P5_9GAMM</name>
<dbReference type="GO" id="GO:0003700">
    <property type="term" value="F:DNA-binding transcription factor activity"/>
    <property type="evidence" value="ECO:0007669"/>
    <property type="project" value="TreeGrafter"/>
</dbReference>
<dbReference type="Pfam" id="PF17918">
    <property type="entry name" value="TetR_C_15"/>
    <property type="match status" value="1"/>
</dbReference>
<proteinExistence type="predicted"/>
<accession>A0A345P9P5</accession>
<dbReference type="Gene3D" id="1.10.357.10">
    <property type="entry name" value="Tetracycline Repressor, domain 2"/>
    <property type="match status" value="1"/>
</dbReference>
<dbReference type="InterPro" id="IPR050109">
    <property type="entry name" value="HTH-type_TetR-like_transc_reg"/>
</dbReference>
<dbReference type="InterPro" id="IPR001647">
    <property type="entry name" value="HTH_TetR"/>
</dbReference>
<dbReference type="InterPro" id="IPR009057">
    <property type="entry name" value="Homeodomain-like_sf"/>
</dbReference>
<dbReference type="PANTHER" id="PTHR30055:SF223">
    <property type="entry name" value="HTH-TYPE TRANSCRIPTIONAL REGULATOR UIDR"/>
    <property type="match status" value="1"/>
</dbReference>
<feature type="domain" description="HTH tetR-type" evidence="3">
    <location>
        <begin position="19"/>
        <end position="79"/>
    </location>
</feature>
<protein>
    <submittedName>
        <fullName evidence="4">TetR/AcrR family transcriptional regulator</fullName>
    </submittedName>
</protein>
<dbReference type="Pfam" id="PF00440">
    <property type="entry name" value="TetR_N"/>
    <property type="match status" value="1"/>
</dbReference>
<dbReference type="InterPro" id="IPR023772">
    <property type="entry name" value="DNA-bd_HTH_TetR-type_CS"/>
</dbReference>
<evidence type="ECO:0000313" key="4">
    <source>
        <dbReference type="EMBL" id="AXI04004.1"/>
    </source>
</evidence>
<dbReference type="Proteomes" id="UP000253940">
    <property type="component" value="Chromosome"/>
</dbReference>